<name>A0A1X7SHE8_AMPQE</name>
<evidence type="ECO:0000313" key="1">
    <source>
        <dbReference type="EnsemblMetazoa" id="Aqu2.1.01483_001"/>
    </source>
</evidence>
<reference evidence="1" key="1">
    <citation type="submission" date="2017-05" db="UniProtKB">
        <authorList>
            <consortium name="EnsemblMetazoa"/>
        </authorList>
    </citation>
    <scope>IDENTIFICATION</scope>
</reference>
<dbReference type="AlphaFoldDB" id="A0A1X7SHE8"/>
<dbReference type="EnsemblMetazoa" id="Aqu2.1.01483_001">
    <property type="protein sequence ID" value="Aqu2.1.01483_001"/>
    <property type="gene ID" value="Aqu2.1.01483"/>
</dbReference>
<protein>
    <submittedName>
        <fullName evidence="1">Uncharacterized protein</fullName>
    </submittedName>
</protein>
<dbReference type="InParanoid" id="A0A1X7SHE8"/>
<sequence>RPKPLNTFKPKLQVKLLRPSILRLLSILRLKLFSILRLKLFSILLRPKLQVNIFRLRLLSILRPKRFNILRLEVRLSIPSLKEWPSGLNRPLQEVQYNTQCNKGVSIMLNGCNSSSSSRLLGLRSKQDTRLVLHGLRHHYLLKS</sequence>
<proteinExistence type="predicted"/>
<accession>A0A1X7SHE8</accession>
<organism evidence="1">
    <name type="scientific">Amphimedon queenslandica</name>
    <name type="common">Sponge</name>
    <dbReference type="NCBI Taxonomy" id="400682"/>
    <lineage>
        <taxon>Eukaryota</taxon>
        <taxon>Metazoa</taxon>
        <taxon>Porifera</taxon>
        <taxon>Demospongiae</taxon>
        <taxon>Heteroscleromorpha</taxon>
        <taxon>Haplosclerida</taxon>
        <taxon>Niphatidae</taxon>
        <taxon>Amphimedon</taxon>
    </lineage>
</organism>